<keyword evidence="2" id="KW-0479">Metal-binding</keyword>
<dbReference type="Pfam" id="PF02678">
    <property type="entry name" value="Pirin"/>
    <property type="match status" value="1"/>
</dbReference>
<name>A0A1Y5Q584_9GAMM</name>
<dbReference type="InterPro" id="IPR041602">
    <property type="entry name" value="Quercetinase_C"/>
</dbReference>
<dbReference type="Gene3D" id="2.60.120.10">
    <property type="entry name" value="Jelly Rolls"/>
    <property type="match status" value="2"/>
</dbReference>
<dbReference type="SUPFAM" id="SSF51182">
    <property type="entry name" value="RmlC-like cupins"/>
    <property type="match status" value="1"/>
</dbReference>
<dbReference type="InterPro" id="IPR003829">
    <property type="entry name" value="Pirin_N_dom"/>
</dbReference>
<dbReference type="PIRSF" id="PIRSF006232">
    <property type="entry name" value="Pirin"/>
    <property type="match status" value="1"/>
</dbReference>
<evidence type="ECO:0000256" key="1">
    <source>
        <dbReference type="ARBA" id="ARBA00008416"/>
    </source>
</evidence>
<dbReference type="AlphaFoldDB" id="A0A1Y5Q584"/>
<gene>
    <name evidence="6" type="ORF">STPYR_12313</name>
</gene>
<evidence type="ECO:0000256" key="3">
    <source>
        <dbReference type="RuleBase" id="RU003457"/>
    </source>
</evidence>
<feature type="binding site" evidence="2">
    <location>
        <position position="106"/>
    </location>
    <ligand>
        <name>Fe cation</name>
        <dbReference type="ChEBI" id="CHEBI:24875"/>
    </ligand>
</feature>
<feature type="domain" description="Pirin N-terminal" evidence="4">
    <location>
        <begin position="17"/>
        <end position="123"/>
    </location>
</feature>
<keyword evidence="2" id="KW-0408">Iron</keyword>
<dbReference type="InterPro" id="IPR014710">
    <property type="entry name" value="RmlC-like_jellyroll"/>
</dbReference>
<dbReference type="PANTHER" id="PTHR43212:SF3">
    <property type="entry name" value="QUERCETIN 2,3-DIOXYGENASE"/>
    <property type="match status" value="1"/>
</dbReference>
<feature type="binding site" evidence="2">
    <location>
        <position position="108"/>
    </location>
    <ligand>
        <name>Fe cation</name>
        <dbReference type="ChEBI" id="CHEBI:24875"/>
    </ligand>
</feature>
<proteinExistence type="inferred from homology"/>
<evidence type="ECO:0000259" key="4">
    <source>
        <dbReference type="Pfam" id="PF02678"/>
    </source>
</evidence>
<comment type="similarity">
    <text evidence="1 3">Belongs to the pirin family.</text>
</comment>
<feature type="binding site" evidence="2">
    <location>
        <position position="64"/>
    </location>
    <ligand>
        <name>Fe cation</name>
        <dbReference type="ChEBI" id="CHEBI:24875"/>
    </ligand>
</feature>
<feature type="binding site" evidence="2">
    <location>
        <position position="62"/>
    </location>
    <ligand>
        <name>Fe cation</name>
        <dbReference type="ChEBI" id="CHEBI:24875"/>
    </ligand>
</feature>
<dbReference type="PANTHER" id="PTHR43212">
    <property type="entry name" value="QUERCETIN 2,3-DIOXYGENASE"/>
    <property type="match status" value="1"/>
</dbReference>
<dbReference type="EMBL" id="FLTS01000001">
    <property type="protein sequence ID" value="SBV37383.1"/>
    <property type="molecule type" value="Genomic_DNA"/>
</dbReference>
<dbReference type="Pfam" id="PF17954">
    <property type="entry name" value="Pirin_C_2"/>
    <property type="match status" value="1"/>
</dbReference>
<evidence type="ECO:0000256" key="2">
    <source>
        <dbReference type="PIRSR" id="PIRSR006232-1"/>
    </source>
</evidence>
<reference evidence="6" key="1">
    <citation type="submission" date="2016-03" db="EMBL/GenBank/DDBJ databases">
        <authorList>
            <person name="Ploux O."/>
        </authorList>
    </citation>
    <scope>NUCLEOTIDE SEQUENCE</scope>
    <source>
        <strain evidence="6">UC10</strain>
    </source>
</reference>
<evidence type="ECO:0000259" key="5">
    <source>
        <dbReference type="Pfam" id="PF17954"/>
    </source>
</evidence>
<dbReference type="InterPro" id="IPR012093">
    <property type="entry name" value="Pirin"/>
</dbReference>
<comment type="cofactor">
    <cofactor evidence="2">
        <name>Fe cation</name>
        <dbReference type="ChEBI" id="CHEBI:24875"/>
    </cofactor>
    <text evidence="2">Binds 1 Fe cation per subunit.</text>
</comment>
<accession>A0A1Y5Q584</accession>
<evidence type="ECO:0000313" key="6">
    <source>
        <dbReference type="EMBL" id="SBV37383.1"/>
    </source>
</evidence>
<dbReference type="GO" id="GO:0046872">
    <property type="term" value="F:metal ion binding"/>
    <property type="evidence" value="ECO:0007669"/>
    <property type="project" value="UniProtKB-KW"/>
</dbReference>
<sequence>MQENAMIERRPFASLGGANHGWLDAKHHFSFAQYHDPARVHWGALRVWNDDTIQPGTGFPPHPHADMEIVTYVREGAISHQDDQGNKGRTEAGDVQVMSAGSGIRHSEYNLEPGVTRIFQIWIIPDARGGAPSWGAKPFPKGERSGRFVTLASGMAGDDDALPIRADARVLGATLKAGESTQYHFGDSTRHGYLVPSSGKVEVDGVVLDARDGAAITDVRSINIRALEDAELVLVDTAA</sequence>
<feature type="domain" description="Quercetin 2,3-dioxygenase C-terminal cupin" evidence="5">
    <location>
        <begin position="156"/>
        <end position="236"/>
    </location>
</feature>
<dbReference type="InterPro" id="IPR011051">
    <property type="entry name" value="RmlC_Cupin_sf"/>
</dbReference>
<organism evidence="6">
    <name type="scientific">uncultured Stenotrophomonas sp</name>
    <dbReference type="NCBI Taxonomy" id="165438"/>
    <lineage>
        <taxon>Bacteria</taxon>
        <taxon>Pseudomonadati</taxon>
        <taxon>Pseudomonadota</taxon>
        <taxon>Gammaproteobacteria</taxon>
        <taxon>Lysobacterales</taxon>
        <taxon>Lysobacteraceae</taxon>
        <taxon>Stenotrophomonas</taxon>
        <taxon>environmental samples</taxon>
    </lineage>
</organism>
<protein>
    <submittedName>
        <fullName evidence="6">Pirin-like protein CC_1473</fullName>
    </submittedName>
</protein>
<dbReference type="CDD" id="cd02910">
    <property type="entry name" value="cupin_Yhhw_N"/>
    <property type="match status" value="1"/>
</dbReference>